<dbReference type="PANTHER" id="PTHR28511">
    <property type="entry name" value="ENDONUCLEASE V"/>
    <property type="match status" value="1"/>
</dbReference>
<feature type="site" description="Interaction with target DNA" evidence="6">
    <location>
        <position position="76"/>
    </location>
</feature>
<dbReference type="CDD" id="cd06559">
    <property type="entry name" value="Endonuclease_V"/>
    <property type="match status" value="1"/>
</dbReference>
<proteinExistence type="inferred from homology"/>
<evidence type="ECO:0000313" key="7">
    <source>
        <dbReference type="EMBL" id="ACZ18590.1"/>
    </source>
</evidence>
<dbReference type="EnsemblBacteria" id="ACZ18590">
    <property type="protein sequence ID" value="ACZ18590"/>
    <property type="gene ID" value="Taci_0353"/>
</dbReference>
<evidence type="ECO:0000256" key="2">
    <source>
        <dbReference type="ARBA" id="ARBA00022490"/>
    </source>
</evidence>
<dbReference type="PANTHER" id="PTHR28511:SF1">
    <property type="entry name" value="ENDONUCLEASE V"/>
    <property type="match status" value="1"/>
</dbReference>
<evidence type="ECO:0000256" key="6">
    <source>
        <dbReference type="HAMAP-Rule" id="MF_00801"/>
    </source>
</evidence>
<accession>D1B8I7</accession>
<dbReference type="PATRIC" id="fig|525903.6.peg.357"/>
<evidence type="ECO:0000313" key="8">
    <source>
        <dbReference type="Proteomes" id="UP000002030"/>
    </source>
</evidence>
<dbReference type="EC" id="3.1.21.7" evidence="6"/>
<name>D1B8I7_THEAS</name>
<keyword evidence="3 6" id="KW-0540">Nuclease</keyword>
<keyword evidence="5 6" id="KW-0378">Hydrolase</keyword>
<dbReference type="GO" id="GO:0016891">
    <property type="term" value="F:RNA endonuclease activity producing 5'-phosphomonoesters, hydrolytic mechanism"/>
    <property type="evidence" value="ECO:0007669"/>
    <property type="project" value="TreeGrafter"/>
</dbReference>
<dbReference type="GO" id="GO:0005737">
    <property type="term" value="C:cytoplasm"/>
    <property type="evidence" value="ECO:0007669"/>
    <property type="project" value="UniProtKB-SubCell"/>
</dbReference>
<dbReference type="eggNOG" id="COG1515">
    <property type="taxonomic scope" value="Bacteria"/>
</dbReference>
<keyword evidence="4 6" id="KW-0255">Endonuclease</keyword>
<dbReference type="InterPro" id="IPR007581">
    <property type="entry name" value="Endonuclease-V"/>
</dbReference>
<gene>
    <name evidence="6" type="primary">nfi</name>
    <name evidence="7" type="ordered locus">Taci_0353</name>
</gene>
<dbReference type="EMBL" id="CP001818">
    <property type="protein sequence ID" value="ACZ18590.1"/>
    <property type="molecule type" value="Genomic_DNA"/>
</dbReference>
<evidence type="ECO:0000256" key="5">
    <source>
        <dbReference type="ARBA" id="ARBA00022801"/>
    </source>
</evidence>
<evidence type="ECO:0000256" key="4">
    <source>
        <dbReference type="ARBA" id="ARBA00022759"/>
    </source>
</evidence>
<comment type="cofactor">
    <cofactor evidence="6">
        <name>Mg(2+)</name>
        <dbReference type="ChEBI" id="CHEBI:18420"/>
    </cofactor>
</comment>
<feature type="binding site" evidence="6">
    <location>
        <position position="106"/>
    </location>
    <ligand>
        <name>Mg(2+)</name>
        <dbReference type="ChEBI" id="CHEBI:18420"/>
    </ligand>
</feature>
<dbReference type="RefSeq" id="WP_012869106.1">
    <property type="nucleotide sequence ID" value="NC_013522.1"/>
</dbReference>
<dbReference type="GO" id="GO:0003727">
    <property type="term" value="F:single-stranded RNA binding"/>
    <property type="evidence" value="ECO:0007669"/>
    <property type="project" value="TreeGrafter"/>
</dbReference>
<comment type="catalytic activity">
    <reaction evidence="6">
        <text>Endonucleolytic cleavage at apurinic or apyrimidinic sites to products with a 5'-phosphate.</text>
        <dbReference type="EC" id="3.1.21.7"/>
    </reaction>
</comment>
<organism evidence="7 8">
    <name type="scientific">Thermanaerovibrio acidaminovorans (strain ATCC 49978 / DSM 6589 / Su883)</name>
    <name type="common">Selenomonas acidaminovorans</name>
    <dbReference type="NCBI Taxonomy" id="525903"/>
    <lineage>
        <taxon>Bacteria</taxon>
        <taxon>Thermotogati</taxon>
        <taxon>Synergistota</taxon>
        <taxon>Synergistia</taxon>
        <taxon>Synergistales</taxon>
        <taxon>Synergistaceae</taxon>
        <taxon>Thermanaerovibrio</taxon>
    </lineage>
</organism>
<dbReference type="Proteomes" id="UP000002030">
    <property type="component" value="Chromosome"/>
</dbReference>
<dbReference type="HAMAP" id="MF_00801">
    <property type="entry name" value="Endonuclease_5"/>
    <property type="match status" value="1"/>
</dbReference>
<evidence type="ECO:0000256" key="1">
    <source>
        <dbReference type="ARBA" id="ARBA00004496"/>
    </source>
</evidence>
<keyword evidence="8" id="KW-1185">Reference proteome</keyword>
<dbReference type="KEGG" id="tai:Taci_0353"/>
<feature type="binding site" evidence="6">
    <location>
        <position position="40"/>
    </location>
    <ligand>
        <name>Mg(2+)</name>
        <dbReference type="ChEBI" id="CHEBI:18420"/>
    </ligand>
</feature>
<protein>
    <recommendedName>
        <fullName evidence="6">Endonuclease V</fullName>
        <ecNumber evidence="6">3.1.21.7</ecNumber>
    </recommendedName>
    <alternativeName>
        <fullName evidence="6">Deoxyinosine 3'endonuclease</fullName>
    </alternativeName>
    <alternativeName>
        <fullName evidence="6">Deoxyribonuclease V</fullName>
        <shortName evidence="6">DNase V</shortName>
    </alternativeName>
</protein>
<keyword evidence="6" id="KW-0227">DNA damage</keyword>
<dbReference type="GO" id="GO:0006281">
    <property type="term" value="P:DNA repair"/>
    <property type="evidence" value="ECO:0007669"/>
    <property type="project" value="UniProtKB-UniRule"/>
</dbReference>
<sequence length="221" mass="23886">MVRKGPVGPFEGAAELQRRLAQEVRLCPLAGEPRLVAGVDCSERDRTIRAAAVLLSWPELTPAAEALFEGPCRVPYVPGFLSFRELDSMVRALEGLGMPFDLVMVDGCGIAHPRGLGIASHLGVALNVPSLGISKSLLVGSFEEPGPDPLSIGPIWLNRSQVGWALRSRRGARPIFVTPGHMIDLDGALDVTLRALRGYRLPEPTRLADLLSKGPCQRKKR</sequence>
<dbReference type="HOGENOM" id="CLU_047631_1_1_0"/>
<dbReference type="GO" id="GO:0000287">
    <property type="term" value="F:magnesium ion binding"/>
    <property type="evidence" value="ECO:0007669"/>
    <property type="project" value="UniProtKB-UniRule"/>
</dbReference>
<dbReference type="GO" id="GO:0043737">
    <property type="term" value="F:deoxyribonuclease V activity"/>
    <property type="evidence" value="ECO:0007669"/>
    <property type="project" value="UniProtKB-UniRule"/>
</dbReference>
<keyword evidence="6" id="KW-0460">Magnesium</keyword>
<comment type="subcellular location">
    <subcellularLocation>
        <location evidence="1 6">Cytoplasm</location>
    </subcellularLocation>
</comment>
<reference evidence="7 8" key="1">
    <citation type="journal article" date="2009" name="Stand. Genomic Sci.">
        <title>Complete genome sequence of Thermanaerovibrio acidaminovorans type strain (Su883).</title>
        <authorList>
            <person name="Chovatia M."/>
            <person name="Sikorski J."/>
            <person name="Schroder M."/>
            <person name="Lapidus A."/>
            <person name="Nolan M."/>
            <person name="Tice H."/>
            <person name="Glavina Del Rio T."/>
            <person name="Copeland A."/>
            <person name="Cheng J.F."/>
            <person name="Lucas S."/>
            <person name="Chen F."/>
            <person name="Bruce D."/>
            <person name="Goodwin L."/>
            <person name="Pitluck S."/>
            <person name="Ivanova N."/>
            <person name="Mavromatis K."/>
            <person name="Ovchinnikova G."/>
            <person name="Pati A."/>
            <person name="Chen A."/>
            <person name="Palaniappan K."/>
            <person name="Land M."/>
            <person name="Hauser L."/>
            <person name="Chang Y.J."/>
            <person name="Jeffries C.D."/>
            <person name="Chain P."/>
            <person name="Saunders E."/>
            <person name="Detter J.C."/>
            <person name="Brettin T."/>
            <person name="Rohde M."/>
            <person name="Goker M."/>
            <person name="Spring S."/>
            <person name="Bristow J."/>
            <person name="Markowitz V."/>
            <person name="Hugenholtz P."/>
            <person name="Kyrpides N.C."/>
            <person name="Klenk H.P."/>
            <person name="Eisen J.A."/>
        </authorList>
    </citation>
    <scope>NUCLEOTIDE SEQUENCE [LARGE SCALE GENOMIC DNA]</scope>
    <source>
        <strain evidence="8">ATCC 49978 / DSM 6589 / Su883</strain>
    </source>
</reference>
<comment type="function">
    <text evidence="6">DNA repair enzyme involved in the repair of deaminated bases. Selectively cleaves double-stranded DNA at the second phosphodiester bond 3' to a deoxyinosine leaving behind the intact lesion on the nicked DNA.</text>
</comment>
<keyword evidence="2 6" id="KW-0963">Cytoplasm</keyword>
<dbReference type="Gene3D" id="3.30.2170.10">
    <property type="entry name" value="archaeoglobus fulgidus dsm 4304 superfamily"/>
    <property type="match status" value="1"/>
</dbReference>
<evidence type="ECO:0000256" key="3">
    <source>
        <dbReference type="ARBA" id="ARBA00022722"/>
    </source>
</evidence>
<dbReference type="AlphaFoldDB" id="D1B8I7"/>
<comment type="similarity">
    <text evidence="6">Belongs to the endonuclease V family.</text>
</comment>
<keyword evidence="6" id="KW-0479">Metal-binding</keyword>
<dbReference type="Pfam" id="PF04493">
    <property type="entry name" value="Endonuclease_5"/>
    <property type="match status" value="1"/>
</dbReference>
<dbReference type="OrthoDB" id="9790916at2"/>
<keyword evidence="6" id="KW-0234">DNA repair</keyword>